<keyword evidence="2" id="KW-0560">Oxidoreductase</keyword>
<dbReference type="InterPro" id="IPR036411">
    <property type="entry name" value="TorD-like_sf"/>
</dbReference>
<accession>A0A4U8VUS0</accession>
<organism evidence="2 3">
    <name type="scientific">Nocardia cyriacigeorgica</name>
    <dbReference type="NCBI Taxonomy" id="135487"/>
    <lineage>
        <taxon>Bacteria</taxon>
        <taxon>Bacillati</taxon>
        <taxon>Actinomycetota</taxon>
        <taxon>Actinomycetes</taxon>
        <taxon>Mycobacteriales</taxon>
        <taxon>Nocardiaceae</taxon>
        <taxon>Nocardia</taxon>
    </lineage>
</organism>
<dbReference type="GO" id="GO:0051082">
    <property type="term" value="F:unfolded protein binding"/>
    <property type="evidence" value="ECO:0007669"/>
    <property type="project" value="InterPro"/>
</dbReference>
<keyword evidence="1" id="KW-0534">Nitrate assimilation</keyword>
<dbReference type="GO" id="GO:0016530">
    <property type="term" value="F:metallochaperone activity"/>
    <property type="evidence" value="ECO:0007669"/>
    <property type="project" value="TreeGrafter"/>
</dbReference>
<dbReference type="EMBL" id="LR215973">
    <property type="protein sequence ID" value="VFA97430.1"/>
    <property type="molecule type" value="Genomic_DNA"/>
</dbReference>
<dbReference type="EC" id="1.7.99.4" evidence="2"/>
<evidence type="ECO:0000256" key="1">
    <source>
        <dbReference type="ARBA" id="ARBA00023063"/>
    </source>
</evidence>
<dbReference type="Proteomes" id="UP000290439">
    <property type="component" value="Chromosome"/>
</dbReference>
<dbReference type="Pfam" id="PF02613">
    <property type="entry name" value="Nitrate_red_del"/>
    <property type="match status" value="1"/>
</dbReference>
<gene>
    <name evidence="2" type="primary">narX_1</name>
    <name evidence="2" type="ORF">NCTC10797_01193</name>
</gene>
<protein>
    <submittedName>
        <fullName evidence="2">Nitrate reductase-like protein narX</fullName>
        <ecNumber evidence="2">1.7.99.4</ecNumber>
    </submittedName>
</protein>
<name>A0A4U8VUS0_9NOCA</name>
<dbReference type="RefSeq" id="WP_130916313.1">
    <property type="nucleotide sequence ID" value="NZ_LR215973.1"/>
</dbReference>
<dbReference type="InterPro" id="IPR003765">
    <property type="entry name" value="NO3_reductase_chaperone_NarJ"/>
</dbReference>
<evidence type="ECO:0000313" key="3">
    <source>
        <dbReference type="Proteomes" id="UP000290439"/>
    </source>
</evidence>
<dbReference type="InterPro" id="IPR020945">
    <property type="entry name" value="DMSO/NO3_reduct_chaperone"/>
</dbReference>
<dbReference type="NCBIfam" id="TIGR00684">
    <property type="entry name" value="narJ"/>
    <property type="match status" value="1"/>
</dbReference>
<dbReference type="GO" id="GO:0016491">
    <property type="term" value="F:oxidoreductase activity"/>
    <property type="evidence" value="ECO:0007669"/>
    <property type="project" value="UniProtKB-KW"/>
</dbReference>
<dbReference type="PANTHER" id="PTHR43680:SF2">
    <property type="entry name" value="NITRATE REDUCTASE MOLYBDENUM COFACTOR ASSEMBLY CHAPERONE NARJ"/>
    <property type="match status" value="1"/>
</dbReference>
<dbReference type="Gene3D" id="1.10.3480.10">
    <property type="entry name" value="TorD-like"/>
    <property type="match status" value="1"/>
</dbReference>
<sequence length="221" mass="23816">MRWVRRHGSGRDAHRLIWQSASLLLAYPDEAQPERLDTVEALCERLGDEPAEPLRATLGYLRLTPLSEAAQHYVSTFDLQRRTTLLLTYWTDGDTRNRGAAMLAFARSYRAAGVAPPRGEAPDHLAVVLEFAATVDPRTGGALLAAHRPAIDAVHTALAERHSPYAGVLAAVAATLPVATEQEVHRTGVLVSAGPPAEQVGLQPFTLTVPPRRTEPGRGGG</sequence>
<evidence type="ECO:0000313" key="2">
    <source>
        <dbReference type="EMBL" id="VFA97430.1"/>
    </source>
</evidence>
<reference evidence="2 3" key="1">
    <citation type="submission" date="2019-02" db="EMBL/GenBank/DDBJ databases">
        <authorList>
            <consortium name="Pathogen Informatics"/>
        </authorList>
    </citation>
    <scope>NUCLEOTIDE SEQUENCE [LARGE SCALE GENOMIC DNA]</scope>
    <source>
        <strain evidence="2 3">3012STDY6756504</strain>
    </source>
</reference>
<dbReference type="SUPFAM" id="SSF89155">
    <property type="entry name" value="TorD-like"/>
    <property type="match status" value="1"/>
</dbReference>
<dbReference type="PANTHER" id="PTHR43680">
    <property type="entry name" value="NITRATE REDUCTASE MOLYBDENUM COFACTOR ASSEMBLY CHAPERONE"/>
    <property type="match status" value="1"/>
</dbReference>
<proteinExistence type="predicted"/>
<dbReference type="GO" id="GO:0051131">
    <property type="term" value="P:chaperone-mediated protein complex assembly"/>
    <property type="evidence" value="ECO:0007669"/>
    <property type="project" value="InterPro"/>
</dbReference>
<dbReference type="AlphaFoldDB" id="A0A4U8VUS0"/>
<dbReference type="GO" id="GO:0042128">
    <property type="term" value="P:nitrate assimilation"/>
    <property type="evidence" value="ECO:0007669"/>
    <property type="project" value="UniProtKB-KW"/>
</dbReference>